<dbReference type="FunFam" id="2.60.40.10:FF:000533">
    <property type="entry name" value="Uncharacterized protein, isoform A"/>
    <property type="match status" value="1"/>
</dbReference>
<dbReference type="eggNOG" id="KOG3510">
    <property type="taxonomic scope" value="Eukaryota"/>
</dbReference>
<dbReference type="PhylomeDB" id="T1JE38"/>
<reference evidence="3" key="2">
    <citation type="submission" date="2015-02" db="UniProtKB">
        <authorList>
            <consortium name="EnsemblMetazoa"/>
        </authorList>
    </citation>
    <scope>IDENTIFICATION</scope>
</reference>
<dbReference type="InterPro" id="IPR037448">
    <property type="entry name" value="Zig-8"/>
</dbReference>
<evidence type="ECO:0000259" key="2">
    <source>
        <dbReference type="PROSITE" id="PS50835"/>
    </source>
</evidence>
<dbReference type="InterPro" id="IPR007110">
    <property type="entry name" value="Ig-like_dom"/>
</dbReference>
<dbReference type="EnsemblMetazoa" id="SMAR012075-RA">
    <property type="protein sequence ID" value="SMAR012075-PA"/>
    <property type="gene ID" value="SMAR012075"/>
</dbReference>
<dbReference type="PROSITE" id="PS50835">
    <property type="entry name" value="IG_LIKE"/>
    <property type="match status" value="1"/>
</dbReference>
<feature type="transmembrane region" description="Helical" evidence="1">
    <location>
        <begin position="113"/>
        <end position="136"/>
    </location>
</feature>
<accession>T1JE38</accession>
<dbReference type="PANTHER" id="PTHR23279:SF36">
    <property type="entry name" value="DEFECTIVE PROBOSCIS EXTENSION RESPONSE 9, ISOFORM A"/>
    <property type="match status" value="1"/>
</dbReference>
<keyword evidence="4" id="KW-1185">Reference proteome</keyword>
<organism evidence="3 4">
    <name type="scientific">Strigamia maritima</name>
    <name type="common">European centipede</name>
    <name type="synonym">Geophilus maritimus</name>
    <dbReference type="NCBI Taxonomy" id="126957"/>
    <lineage>
        <taxon>Eukaryota</taxon>
        <taxon>Metazoa</taxon>
        <taxon>Ecdysozoa</taxon>
        <taxon>Arthropoda</taxon>
        <taxon>Myriapoda</taxon>
        <taxon>Chilopoda</taxon>
        <taxon>Pleurostigmophora</taxon>
        <taxon>Geophilomorpha</taxon>
        <taxon>Linotaeniidae</taxon>
        <taxon>Strigamia</taxon>
    </lineage>
</organism>
<name>T1JE38_STRMM</name>
<dbReference type="InterPro" id="IPR003598">
    <property type="entry name" value="Ig_sub2"/>
</dbReference>
<sequence length="137" mass="14841">ALSKILGGPDLYIKTGSTINITCIITESPQPPTFVFWYHNDKVINYDSERGGVRIDTEKSVTTTSQLLLTNAQPADSGIYSCNPSTADAANITVHVLNGEKHAAIQHDGQNKVYGTSVTILSTLFSVLFVTFVPIVR</sequence>
<dbReference type="STRING" id="126957.T1JE38"/>
<proteinExistence type="predicted"/>
<reference evidence="4" key="1">
    <citation type="submission" date="2011-05" db="EMBL/GenBank/DDBJ databases">
        <authorList>
            <person name="Richards S.R."/>
            <person name="Qu J."/>
            <person name="Jiang H."/>
            <person name="Jhangiani S.N."/>
            <person name="Agravi P."/>
            <person name="Goodspeed R."/>
            <person name="Gross S."/>
            <person name="Mandapat C."/>
            <person name="Jackson L."/>
            <person name="Mathew T."/>
            <person name="Pu L."/>
            <person name="Thornton R."/>
            <person name="Saada N."/>
            <person name="Wilczek-Boney K.B."/>
            <person name="Lee S."/>
            <person name="Kovar C."/>
            <person name="Wu Y."/>
            <person name="Scherer S.E."/>
            <person name="Worley K.C."/>
            <person name="Muzny D.M."/>
            <person name="Gibbs R."/>
        </authorList>
    </citation>
    <scope>NUCLEOTIDE SEQUENCE</scope>
    <source>
        <strain evidence="4">Brora</strain>
    </source>
</reference>
<dbReference type="InterPro" id="IPR036179">
    <property type="entry name" value="Ig-like_dom_sf"/>
</dbReference>
<dbReference type="OMA" id="LWTHNSE"/>
<dbReference type="EMBL" id="JH432114">
    <property type="status" value="NOT_ANNOTATED_CDS"/>
    <property type="molecule type" value="Genomic_DNA"/>
</dbReference>
<dbReference type="Gene3D" id="2.60.40.10">
    <property type="entry name" value="Immunoglobulins"/>
    <property type="match status" value="1"/>
</dbReference>
<dbReference type="PANTHER" id="PTHR23279">
    <property type="entry name" value="DEFECTIVE PROBOSCIS EXTENSION RESPONSE DPR -RELATED"/>
    <property type="match status" value="1"/>
</dbReference>
<feature type="domain" description="Ig-like" evidence="2">
    <location>
        <begin position="1"/>
        <end position="93"/>
    </location>
</feature>
<keyword evidence="1" id="KW-0472">Membrane</keyword>
<dbReference type="GO" id="GO:0032589">
    <property type="term" value="C:neuron projection membrane"/>
    <property type="evidence" value="ECO:0007669"/>
    <property type="project" value="TreeGrafter"/>
</dbReference>
<evidence type="ECO:0000313" key="4">
    <source>
        <dbReference type="Proteomes" id="UP000014500"/>
    </source>
</evidence>
<keyword evidence="1" id="KW-0812">Transmembrane</keyword>
<dbReference type="GO" id="GO:0050808">
    <property type="term" value="P:synapse organization"/>
    <property type="evidence" value="ECO:0007669"/>
    <property type="project" value="TreeGrafter"/>
</dbReference>
<protein>
    <recommendedName>
        <fullName evidence="2">Ig-like domain-containing protein</fullName>
    </recommendedName>
</protein>
<evidence type="ECO:0000313" key="3">
    <source>
        <dbReference type="EnsemblMetazoa" id="SMAR012075-PA"/>
    </source>
</evidence>
<evidence type="ECO:0000256" key="1">
    <source>
        <dbReference type="SAM" id="Phobius"/>
    </source>
</evidence>
<dbReference type="SUPFAM" id="SSF48726">
    <property type="entry name" value="Immunoglobulin"/>
    <property type="match status" value="1"/>
</dbReference>
<keyword evidence="1" id="KW-1133">Transmembrane helix</keyword>
<dbReference type="SMART" id="SM00408">
    <property type="entry name" value="IGc2"/>
    <property type="match status" value="1"/>
</dbReference>
<dbReference type="InterPro" id="IPR003599">
    <property type="entry name" value="Ig_sub"/>
</dbReference>
<dbReference type="InterPro" id="IPR013783">
    <property type="entry name" value="Ig-like_fold"/>
</dbReference>
<dbReference type="Proteomes" id="UP000014500">
    <property type="component" value="Unassembled WGS sequence"/>
</dbReference>
<dbReference type="HOGENOM" id="CLU_046341_8_0_1"/>
<dbReference type="SMART" id="SM00409">
    <property type="entry name" value="IG"/>
    <property type="match status" value="1"/>
</dbReference>
<dbReference type="Pfam" id="PF13927">
    <property type="entry name" value="Ig_3"/>
    <property type="match status" value="1"/>
</dbReference>
<dbReference type="AlphaFoldDB" id="T1JE38"/>
<dbReference type="CDD" id="cd00096">
    <property type="entry name" value="Ig"/>
    <property type="match status" value="1"/>
</dbReference>